<accession>A0ABV6H3V9</accession>
<comment type="caution">
    <text evidence="1">The sequence shown here is derived from an EMBL/GenBank/DDBJ whole genome shotgun (WGS) entry which is preliminary data.</text>
</comment>
<dbReference type="RefSeq" id="WP_382359903.1">
    <property type="nucleotide sequence ID" value="NZ_JBHLWV010000006.1"/>
</dbReference>
<protein>
    <submittedName>
        <fullName evidence="1">Uncharacterized protein</fullName>
    </submittedName>
</protein>
<dbReference type="Proteomes" id="UP001589783">
    <property type="component" value="Unassembled WGS sequence"/>
</dbReference>
<proteinExistence type="predicted"/>
<dbReference type="EMBL" id="JBHLWV010000006">
    <property type="protein sequence ID" value="MFC0313539.1"/>
    <property type="molecule type" value="Genomic_DNA"/>
</dbReference>
<evidence type="ECO:0000313" key="1">
    <source>
        <dbReference type="EMBL" id="MFC0313539.1"/>
    </source>
</evidence>
<keyword evidence="2" id="KW-1185">Reference proteome</keyword>
<organism evidence="1 2">
    <name type="scientific">Gordonia phosphorivorans</name>
    <dbReference type="NCBI Taxonomy" id="1056982"/>
    <lineage>
        <taxon>Bacteria</taxon>
        <taxon>Bacillati</taxon>
        <taxon>Actinomycetota</taxon>
        <taxon>Actinomycetes</taxon>
        <taxon>Mycobacteriales</taxon>
        <taxon>Gordoniaceae</taxon>
        <taxon>Gordonia</taxon>
    </lineage>
</organism>
<name>A0ABV6H3V9_9ACTN</name>
<sequence length="204" mass="22262">MLLSTRQSAERLTELLATPDGAPTITAPKIRALIAANLIPTVAGYEHARIESAEIEALAARTRYVADPAEIADQIFRVSCIAMALHDPHTIYSRQTGAALRDQPGVDYSLNQASTYARGGFEGEWVIGQHTLNQLIDEEFLLMATCKGYVDPSHIRRIVGYHDVIDSPRRYLTTKKAPKAARTAIGTGIWIDVPPGRESGILLG</sequence>
<evidence type="ECO:0000313" key="2">
    <source>
        <dbReference type="Proteomes" id="UP001589783"/>
    </source>
</evidence>
<reference evidence="1 2" key="1">
    <citation type="submission" date="2024-09" db="EMBL/GenBank/DDBJ databases">
        <authorList>
            <person name="Sun Q."/>
            <person name="Mori K."/>
        </authorList>
    </citation>
    <scope>NUCLEOTIDE SEQUENCE [LARGE SCALE GENOMIC DNA]</scope>
    <source>
        <strain evidence="1 2">CCM 7957</strain>
    </source>
</reference>
<gene>
    <name evidence="1" type="ORF">ACFFJD_01565</name>
</gene>